<comment type="caution">
    <text evidence="3">The sequence shown here is derived from an EMBL/GenBank/DDBJ whole genome shotgun (WGS) entry which is preliminary data.</text>
</comment>
<dbReference type="InterPro" id="IPR016040">
    <property type="entry name" value="NAD(P)-bd_dom"/>
</dbReference>
<comment type="similarity">
    <text evidence="1">Belongs to the avfA family.</text>
</comment>
<dbReference type="EMBL" id="JAULSR010000011">
    <property type="protein sequence ID" value="KAK0609913.1"/>
    <property type="molecule type" value="Genomic_DNA"/>
</dbReference>
<dbReference type="Proteomes" id="UP001174934">
    <property type="component" value="Unassembled WGS sequence"/>
</dbReference>
<dbReference type="Gene3D" id="3.40.50.720">
    <property type="entry name" value="NAD(P)-binding Rossmann-like Domain"/>
    <property type="match status" value="1"/>
</dbReference>
<protein>
    <recommendedName>
        <fullName evidence="2">NAD(P)-binding domain-containing protein</fullName>
    </recommendedName>
</protein>
<evidence type="ECO:0000256" key="1">
    <source>
        <dbReference type="ARBA" id="ARBA00038376"/>
    </source>
</evidence>
<dbReference type="InterPro" id="IPR036291">
    <property type="entry name" value="NAD(P)-bd_dom_sf"/>
</dbReference>
<dbReference type="PANTHER" id="PTHR43355:SF2">
    <property type="entry name" value="FLAVIN REDUCTASE (NADPH)"/>
    <property type="match status" value="1"/>
</dbReference>
<dbReference type="GO" id="GO:0016646">
    <property type="term" value="F:oxidoreductase activity, acting on the CH-NH group of donors, NAD or NADP as acceptor"/>
    <property type="evidence" value="ECO:0007669"/>
    <property type="project" value="TreeGrafter"/>
</dbReference>
<dbReference type="SUPFAM" id="SSF51735">
    <property type="entry name" value="NAD(P)-binding Rossmann-fold domains"/>
    <property type="match status" value="1"/>
</dbReference>
<reference evidence="3" key="1">
    <citation type="submission" date="2023-06" db="EMBL/GenBank/DDBJ databases">
        <title>Genome-scale phylogeny and comparative genomics of the fungal order Sordariales.</title>
        <authorList>
            <consortium name="Lawrence Berkeley National Laboratory"/>
            <person name="Hensen N."/>
            <person name="Bonometti L."/>
            <person name="Westerberg I."/>
            <person name="Brannstrom I.O."/>
            <person name="Guillou S."/>
            <person name="Cros-Aarteil S."/>
            <person name="Calhoun S."/>
            <person name="Haridas S."/>
            <person name="Kuo A."/>
            <person name="Mondo S."/>
            <person name="Pangilinan J."/>
            <person name="Riley R."/>
            <person name="LaButti K."/>
            <person name="Andreopoulos B."/>
            <person name="Lipzen A."/>
            <person name="Chen C."/>
            <person name="Yanf M."/>
            <person name="Daum C."/>
            <person name="Ng V."/>
            <person name="Clum A."/>
            <person name="Steindorff A."/>
            <person name="Ohm R."/>
            <person name="Martin F."/>
            <person name="Silar P."/>
            <person name="Natvig D."/>
            <person name="Lalanne C."/>
            <person name="Gautier V."/>
            <person name="Ament-velasquez S.L."/>
            <person name="Kruys A."/>
            <person name="Hutchinson M.I."/>
            <person name="Powell A.J."/>
            <person name="Barry K."/>
            <person name="Miller A.N."/>
            <person name="Grigoriev I.V."/>
            <person name="Debuchy R."/>
            <person name="Gladieux P."/>
            <person name="Thoren M.H."/>
            <person name="Johannesson H."/>
        </authorList>
    </citation>
    <scope>NUCLEOTIDE SEQUENCE</scope>
    <source>
        <strain evidence="3">SMH3391-2</strain>
    </source>
</reference>
<dbReference type="AlphaFoldDB" id="A0AA39WAC1"/>
<sequence length="192" mass="20876">MSKTHVLVFGGTGPAGINLLRELLHRNHPTIAYVRNRSKIPEDLAANSLLEIIEAPLTSLPALSAALARTTSIVSLLGPQLNTPSTPSPIPAFYTSLFALMRQHSVKRILASTTVSVVDTSLDGWSPVRALMIAAIRLISPPSYRTVLDIAKVFETDAAGLDWTVYRVAMIPGGSDEKSWREDRERGGVYEN</sequence>
<dbReference type="InterPro" id="IPR051606">
    <property type="entry name" value="Polyketide_Oxido-like"/>
</dbReference>
<organism evidence="3 4">
    <name type="scientific">Bombardia bombarda</name>
    <dbReference type="NCBI Taxonomy" id="252184"/>
    <lineage>
        <taxon>Eukaryota</taxon>
        <taxon>Fungi</taxon>
        <taxon>Dikarya</taxon>
        <taxon>Ascomycota</taxon>
        <taxon>Pezizomycotina</taxon>
        <taxon>Sordariomycetes</taxon>
        <taxon>Sordariomycetidae</taxon>
        <taxon>Sordariales</taxon>
        <taxon>Lasiosphaeriaceae</taxon>
        <taxon>Bombardia</taxon>
    </lineage>
</organism>
<dbReference type="Pfam" id="PF13460">
    <property type="entry name" value="NAD_binding_10"/>
    <property type="match status" value="1"/>
</dbReference>
<name>A0AA39WAC1_9PEZI</name>
<gene>
    <name evidence="3" type="ORF">B0T17DRAFT_621213</name>
</gene>
<evidence type="ECO:0000259" key="2">
    <source>
        <dbReference type="Pfam" id="PF13460"/>
    </source>
</evidence>
<evidence type="ECO:0000313" key="3">
    <source>
        <dbReference type="EMBL" id="KAK0609913.1"/>
    </source>
</evidence>
<feature type="domain" description="NAD(P)-binding" evidence="2">
    <location>
        <begin position="10"/>
        <end position="171"/>
    </location>
</feature>
<keyword evidence="4" id="KW-1185">Reference proteome</keyword>
<dbReference type="PANTHER" id="PTHR43355">
    <property type="entry name" value="FLAVIN REDUCTASE (NADPH)"/>
    <property type="match status" value="1"/>
</dbReference>
<accession>A0AA39WAC1</accession>
<proteinExistence type="inferred from homology"/>
<evidence type="ECO:0000313" key="4">
    <source>
        <dbReference type="Proteomes" id="UP001174934"/>
    </source>
</evidence>